<sequence length="320" mass="33015">MKQHSNLRDLSLALTAASALAACGGSGGGGGGGGGVNSDTKAALAGVAALSLAQTGISMADQAEEDQQMAKASQTEQCDSGSLTTTDETGPGPSGNQASPYHSGDFTKSRIEADNCRLSSSEGGFSFESFTDGDIEFGDAASETVSYIVADNYVSQMSGSFFGAIDMAMDGTMHLCDGCANPEDAESDIEIKAFMNMDMTFDGQRFIMTMGSSLSDMLSMSSAGETGGTGTHVINGRMKSEVVGTSCSFDATYETIQPMVTSNTYTENETVVSGDFQITIAGSGSHRVVISNGVVSVDGVVFSEEELAAIEDDCDFGMEE</sequence>
<keyword evidence="2" id="KW-0732">Signal</keyword>
<feature type="region of interest" description="Disordered" evidence="1">
    <location>
        <begin position="62"/>
        <end position="106"/>
    </location>
</feature>
<evidence type="ECO:0000313" key="3">
    <source>
        <dbReference type="EMBL" id="ORE87308.1"/>
    </source>
</evidence>
<comment type="caution">
    <text evidence="3">The sequence shown here is derived from an EMBL/GenBank/DDBJ whole genome shotgun (WGS) entry which is preliminary data.</text>
</comment>
<gene>
    <name evidence="3" type="ORF">ATO7_09712</name>
</gene>
<dbReference type="RefSeq" id="WP_083561555.1">
    <property type="nucleotide sequence ID" value="NZ_AQQV01000002.1"/>
</dbReference>
<keyword evidence="4" id="KW-1185">Reference proteome</keyword>
<dbReference type="EMBL" id="AQQV01000002">
    <property type="protein sequence ID" value="ORE87308.1"/>
    <property type="molecule type" value="Genomic_DNA"/>
</dbReference>
<protein>
    <recommendedName>
        <fullName evidence="5">Lipoprotein</fullName>
    </recommendedName>
</protein>
<evidence type="ECO:0008006" key="5">
    <source>
        <dbReference type="Google" id="ProtNLM"/>
    </source>
</evidence>
<feature type="signal peptide" evidence="2">
    <location>
        <begin position="1"/>
        <end position="21"/>
    </location>
</feature>
<feature type="chain" id="PRO_5013073161" description="Lipoprotein" evidence="2">
    <location>
        <begin position="22"/>
        <end position="320"/>
    </location>
</feature>
<name>A0A1Y1SE91_9GAMM</name>
<accession>A0A1Y1SE91</accession>
<organism evidence="3 4">
    <name type="scientific">Oceanococcus atlanticus</name>
    <dbReference type="NCBI Taxonomy" id="1317117"/>
    <lineage>
        <taxon>Bacteria</taxon>
        <taxon>Pseudomonadati</taxon>
        <taxon>Pseudomonadota</taxon>
        <taxon>Gammaproteobacteria</taxon>
        <taxon>Chromatiales</taxon>
        <taxon>Oceanococcaceae</taxon>
        <taxon>Oceanococcus</taxon>
    </lineage>
</organism>
<dbReference type="AlphaFoldDB" id="A0A1Y1SE91"/>
<dbReference type="PROSITE" id="PS51257">
    <property type="entry name" value="PROKAR_LIPOPROTEIN"/>
    <property type="match status" value="1"/>
</dbReference>
<proteinExistence type="predicted"/>
<dbReference type="STRING" id="1317117.ATO7_09712"/>
<reference evidence="3 4" key="1">
    <citation type="submission" date="2013-04" db="EMBL/GenBank/DDBJ databases">
        <title>Oceanococcus atlanticus 22II-S10r2 Genome Sequencing.</title>
        <authorList>
            <person name="Lai Q."/>
            <person name="Li G."/>
            <person name="Shao Z."/>
        </authorList>
    </citation>
    <scope>NUCLEOTIDE SEQUENCE [LARGE SCALE GENOMIC DNA]</scope>
    <source>
        <strain evidence="3 4">22II-S10r2</strain>
    </source>
</reference>
<feature type="compositionally biased region" description="Polar residues" evidence="1">
    <location>
        <begin position="70"/>
        <end position="100"/>
    </location>
</feature>
<dbReference type="Proteomes" id="UP000192342">
    <property type="component" value="Unassembled WGS sequence"/>
</dbReference>
<evidence type="ECO:0000256" key="1">
    <source>
        <dbReference type="SAM" id="MobiDB-lite"/>
    </source>
</evidence>
<evidence type="ECO:0000313" key="4">
    <source>
        <dbReference type="Proteomes" id="UP000192342"/>
    </source>
</evidence>
<evidence type="ECO:0000256" key="2">
    <source>
        <dbReference type="SAM" id="SignalP"/>
    </source>
</evidence>